<sequence length="55" mass="6401">MYIYKTALTPILCSILIFFSFHSYLPSFSIFPQVINHKIPAEVVFVFLFSVLFLP</sequence>
<reference evidence="3" key="1">
    <citation type="submission" date="2019-04" db="EMBL/GenBank/DDBJ databases">
        <title>Friends and foes A comparative genomics studyof 23 Aspergillus species from section Flavi.</title>
        <authorList>
            <consortium name="DOE Joint Genome Institute"/>
            <person name="Kjaerbolling I."/>
            <person name="Vesth T."/>
            <person name="Frisvad J.C."/>
            <person name="Nybo J.L."/>
            <person name="Theobald S."/>
            <person name="Kildgaard S."/>
            <person name="Isbrandt T."/>
            <person name="Kuo A."/>
            <person name="Sato A."/>
            <person name="Lyhne E.K."/>
            <person name="Kogle M.E."/>
            <person name="Wiebenga A."/>
            <person name="Kun R.S."/>
            <person name="Lubbers R.J."/>
            <person name="Makela M.R."/>
            <person name="Barry K."/>
            <person name="Chovatia M."/>
            <person name="Clum A."/>
            <person name="Daum C."/>
            <person name="Haridas S."/>
            <person name="He G."/>
            <person name="LaButti K."/>
            <person name="Lipzen A."/>
            <person name="Mondo S."/>
            <person name="Riley R."/>
            <person name="Salamov A."/>
            <person name="Simmons B.A."/>
            <person name="Magnuson J.K."/>
            <person name="Henrissat B."/>
            <person name="Mortensen U.H."/>
            <person name="Larsen T.O."/>
            <person name="Devries R.P."/>
            <person name="Grigoriev I.V."/>
            <person name="Machida M."/>
            <person name="Baker S.E."/>
            <person name="Andersen M.R."/>
        </authorList>
    </citation>
    <scope>NUCLEOTIDE SEQUENCE [LARGE SCALE GENOMIC DNA]</scope>
    <source>
        <strain evidence="3">CBS 130017</strain>
    </source>
</reference>
<keyword evidence="3" id="KW-1185">Reference proteome</keyword>
<keyword evidence="1" id="KW-0812">Transmembrane</keyword>
<keyword evidence="1" id="KW-1133">Transmembrane helix</keyword>
<evidence type="ECO:0000313" key="3">
    <source>
        <dbReference type="Proteomes" id="UP000325945"/>
    </source>
</evidence>
<evidence type="ECO:0000256" key="1">
    <source>
        <dbReference type="SAM" id="Phobius"/>
    </source>
</evidence>
<protein>
    <submittedName>
        <fullName evidence="2">Uncharacterized protein</fullName>
    </submittedName>
</protein>
<proteinExistence type="predicted"/>
<gene>
    <name evidence="2" type="ORF">BDV39DRAFT_162888</name>
</gene>
<evidence type="ECO:0000313" key="2">
    <source>
        <dbReference type="EMBL" id="KAE8321966.1"/>
    </source>
</evidence>
<name>A0A5N6WNX3_9EURO</name>
<dbReference type="Proteomes" id="UP000325945">
    <property type="component" value="Unassembled WGS sequence"/>
</dbReference>
<dbReference type="EMBL" id="ML741856">
    <property type="protein sequence ID" value="KAE8321966.1"/>
    <property type="molecule type" value="Genomic_DNA"/>
</dbReference>
<dbReference type="AlphaFoldDB" id="A0A5N6WNX3"/>
<organism evidence="2 3">
    <name type="scientific">Aspergillus sergii</name>
    <dbReference type="NCBI Taxonomy" id="1034303"/>
    <lineage>
        <taxon>Eukaryota</taxon>
        <taxon>Fungi</taxon>
        <taxon>Dikarya</taxon>
        <taxon>Ascomycota</taxon>
        <taxon>Pezizomycotina</taxon>
        <taxon>Eurotiomycetes</taxon>
        <taxon>Eurotiomycetidae</taxon>
        <taxon>Eurotiales</taxon>
        <taxon>Aspergillaceae</taxon>
        <taxon>Aspergillus</taxon>
        <taxon>Aspergillus subgen. Circumdati</taxon>
    </lineage>
</organism>
<feature type="transmembrane region" description="Helical" evidence="1">
    <location>
        <begin position="37"/>
        <end position="54"/>
    </location>
</feature>
<keyword evidence="1" id="KW-0472">Membrane</keyword>
<accession>A0A5N6WNX3</accession>
<feature type="transmembrane region" description="Helical" evidence="1">
    <location>
        <begin position="7"/>
        <end position="25"/>
    </location>
</feature>